<evidence type="ECO:0000313" key="7">
    <source>
        <dbReference type="EMBL" id="VCU10027.1"/>
    </source>
</evidence>
<sequence>MSRVAAYLPIAAVVALAAVVPLVVTSNTVINFLVFTLIVAVAAQGWNLLGGYGGQYSFGHAAFFGTGAYVTALLQTQAGWNPWATVLLGIVAGAAVGAVIGFLSFRSGLRGSYFALITLAFAEVFRIVANAAGITGGAAGVLIRLDVRPENFQFASRGTFFWVALAVVAIGLVLTRAIERSRFGAHLVAVRENEDAARALGVDPLRVKLLAITLSAGLTAASGGLYAQYFLFLDAGIAYGAWISVEALVAPIIGGIGTVFGPLVGAVVLQGLGHLTGHLAGEIPGVSLVVFGALLILAVAFAPDGATGMAGRLWRRWRRPATTTAATPATNTTTGGERC</sequence>
<keyword evidence="3 6" id="KW-0812">Transmembrane</keyword>
<evidence type="ECO:0000256" key="5">
    <source>
        <dbReference type="ARBA" id="ARBA00023136"/>
    </source>
</evidence>
<organism evidence="7 8">
    <name type="scientific">Rhodoplanes serenus</name>
    <dbReference type="NCBI Taxonomy" id="200615"/>
    <lineage>
        <taxon>Bacteria</taxon>
        <taxon>Pseudomonadati</taxon>
        <taxon>Pseudomonadota</taxon>
        <taxon>Alphaproteobacteria</taxon>
        <taxon>Hyphomicrobiales</taxon>
        <taxon>Nitrobacteraceae</taxon>
        <taxon>Rhodoplanes</taxon>
    </lineage>
</organism>
<dbReference type="PANTHER" id="PTHR30482:SF10">
    <property type="entry name" value="HIGH-AFFINITY BRANCHED-CHAIN AMINO ACID TRANSPORT PROTEIN BRAE"/>
    <property type="match status" value="1"/>
</dbReference>
<dbReference type="InterPro" id="IPR037294">
    <property type="entry name" value="ABC_BtuC-like"/>
</dbReference>
<dbReference type="AlphaFoldDB" id="A0A3S4FB11"/>
<feature type="transmembrane region" description="Helical" evidence="6">
    <location>
        <begin position="245"/>
        <end position="268"/>
    </location>
</feature>
<evidence type="ECO:0000256" key="1">
    <source>
        <dbReference type="ARBA" id="ARBA00004651"/>
    </source>
</evidence>
<keyword evidence="5 6" id="KW-0472">Membrane</keyword>
<evidence type="ECO:0000256" key="6">
    <source>
        <dbReference type="SAM" id="Phobius"/>
    </source>
</evidence>
<feature type="transmembrane region" description="Helical" evidence="6">
    <location>
        <begin position="55"/>
        <end position="74"/>
    </location>
</feature>
<dbReference type="Gene3D" id="1.10.3470.10">
    <property type="entry name" value="ABC transporter involved in vitamin B12 uptake, BtuC"/>
    <property type="match status" value="1"/>
</dbReference>
<feature type="transmembrane region" description="Helical" evidence="6">
    <location>
        <begin position="209"/>
        <end position="233"/>
    </location>
</feature>
<feature type="transmembrane region" description="Helical" evidence="6">
    <location>
        <begin position="288"/>
        <end position="310"/>
    </location>
</feature>
<evidence type="ECO:0000256" key="4">
    <source>
        <dbReference type="ARBA" id="ARBA00022989"/>
    </source>
</evidence>
<feature type="transmembrane region" description="Helical" evidence="6">
    <location>
        <begin position="125"/>
        <end position="147"/>
    </location>
</feature>
<keyword evidence="4 6" id="KW-1133">Transmembrane helix</keyword>
<keyword evidence="2" id="KW-1003">Cell membrane</keyword>
<dbReference type="EMBL" id="UWOC01000170">
    <property type="protein sequence ID" value="VCU10027.1"/>
    <property type="molecule type" value="Genomic_DNA"/>
</dbReference>
<comment type="subcellular location">
    <subcellularLocation>
        <location evidence="1">Cell membrane</location>
        <topology evidence="1">Multi-pass membrane protein</topology>
    </subcellularLocation>
</comment>
<protein>
    <recommendedName>
        <fullName evidence="9">Branched-chain amino acid ABC transporter permease</fullName>
    </recommendedName>
</protein>
<dbReference type="OrthoDB" id="9804361at2"/>
<evidence type="ECO:0000256" key="2">
    <source>
        <dbReference type="ARBA" id="ARBA00022475"/>
    </source>
</evidence>
<accession>A0A3S4FB11</accession>
<dbReference type="InterPro" id="IPR043428">
    <property type="entry name" value="LivM-like"/>
</dbReference>
<proteinExistence type="predicted"/>
<keyword evidence="8" id="KW-1185">Reference proteome</keyword>
<name>A0A3S4FB11_9BRAD</name>
<gene>
    <name evidence="7" type="ORF">RHODGE_RHODGE_03684</name>
</gene>
<dbReference type="GO" id="GO:0015658">
    <property type="term" value="F:branched-chain amino acid transmembrane transporter activity"/>
    <property type="evidence" value="ECO:0007669"/>
    <property type="project" value="InterPro"/>
</dbReference>
<dbReference type="PANTHER" id="PTHR30482">
    <property type="entry name" value="HIGH-AFFINITY BRANCHED-CHAIN AMINO ACID TRANSPORT SYSTEM PERMEASE"/>
    <property type="match status" value="1"/>
</dbReference>
<dbReference type="InterPro" id="IPR001851">
    <property type="entry name" value="ABC_transp_permease"/>
</dbReference>
<reference evidence="8" key="1">
    <citation type="submission" date="2018-10" db="EMBL/GenBank/DDBJ databases">
        <authorList>
            <person name="Peiro R."/>
            <person name="Begona"/>
            <person name="Cbmso G."/>
            <person name="Lopez M."/>
            <person name="Gonzalez S."/>
            <person name="Sacristan E."/>
            <person name="Castillo E."/>
        </authorList>
    </citation>
    <scope>NUCLEOTIDE SEQUENCE [LARGE SCALE GENOMIC DNA]</scope>
</reference>
<feature type="transmembrane region" description="Helical" evidence="6">
    <location>
        <begin position="86"/>
        <end position="105"/>
    </location>
</feature>
<feature type="transmembrane region" description="Helical" evidence="6">
    <location>
        <begin position="29"/>
        <end position="49"/>
    </location>
</feature>
<feature type="transmembrane region" description="Helical" evidence="6">
    <location>
        <begin position="159"/>
        <end position="178"/>
    </location>
</feature>
<dbReference type="Proteomes" id="UP000289200">
    <property type="component" value="Unassembled WGS sequence"/>
</dbReference>
<dbReference type="RefSeq" id="WP_129610583.1">
    <property type="nucleotide sequence ID" value="NZ_UWOC01000170.1"/>
</dbReference>
<feature type="transmembrane region" description="Helical" evidence="6">
    <location>
        <begin position="6"/>
        <end position="24"/>
    </location>
</feature>
<evidence type="ECO:0008006" key="9">
    <source>
        <dbReference type="Google" id="ProtNLM"/>
    </source>
</evidence>
<dbReference type="CDD" id="cd06581">
    <property type="entry name" value="TM_PBP1_LivM_like"/>
    <property type="match status" value="1"/>
</dbReference>
<evidence type="ECO:0000313" key="8">
    <source>
        <dbReference type="Proteomes" id="UP000289200"/>
    </source>
</evidence>
<evidence type="ECO:0000256" key="3">
    <source>
        <dbReference type="ARBA" id="ARBA00022692"/>
    </source>
</evidence>
<dbReference type="GO" id="GO:0005886">
    <property type="term" value="C:plasma membrane"/>
    <property type="evidence" value="ECO:0007669"/>
    <property type="project" value="UniProtKB-SubCell"/>
</dbReference>
<comment type="caution">
    <text evidence="7">The sequence shown here is derived from an EMBL/GenBank/DDBJ whole genome shotgun (WGS) entry which is preliminary data.</text>
</comment>
<dbReference type="Pfam" id="PF02653">
    <property type="entry name" value="BPD_transp_2"/>
    <property type="match status" value="1"/>
</dbReference>